<dbReference type="Proteomes" id="UP001054857">
    <property type="component" value="Unassembled WGS sequence"/>
</dbReference>
<sequence length="225" mass="23619">MADSNPASELTLRKLGVFCGASPGSDPKYMASARALGEQLVRENIGLVYGGGTVGLMGEIARTVQAGLGDDGVLGVIPRALTPREVSGSMIGRTHIVEDMHTRKAMMAQHADGFIGLPGGFGTLEELLEVVTWQQLGFHTKPIGLLNVGGFFDPLLAFVKHAVAEGFIRSQHNTLIVSSDPTDLIARMRAFKPPVSLVASALNSTGPVGLDVSVTSQQAEEGQGK</sequence>
<dbReference type="SUPFAM" id="SSF102405">
    <property type="entry name" value="MCP/YpsA-like"/>
    <property type="match status" value="1"/>
</dbReference>
<dbReference type="Gene3D" id="3.40.50.450">
    <property type="match status" value="1"/>
</dbReference>
<reference evidence="7 8" key="1">
    <citation type="journal article" date="2021" name="Sci. Rep.">
        <title>Genome sequencing of the multicellular alga Astrephomene provides insights into convergent evolution of germ-soma differentiation.</title>
        <authorList>
            <person name="Yamashita S."/>
            <person name="Yamamoto K."/>
            <person name="Matsuzaki R."/>
            <person name="Suzuki S."/>
            <person name="Yamaguchi H."/>
            <person name="Hirooka S."/>
            <person name="Minakuchi Y."/>
            <person name="Miyagishima S."/>
            <person name="Kawachi M."/>
            <person name="Toyoda A."/>
            <person name="Nozaki H."/>
        </authorList>
    </citation>
    <scope>NUCLEOTIDE SEQUENCE [LARGE SCALE GENOMIC DNA]</scope>
    <source>
        <strain evidence="7 8">NIES-4017</strain>
    </source>
</reference>
<accession>A0AAD3HQV3</accession>
<dbReference type="Pfam" id="PF03641">
    <property type="entry name" value="Lysine_decarbox"/>
    <property type="match status" value="1"/>
</dbReference>
<evidence type="ECO:0000256" key="2">
    <source>
        <dbReference type="ARBA" id="ARBA00012205"/>
    </source>
</evidence>
<dbReference type="EC" id="3.2.2.n1" evidence="2 6"/>
<dbReference type="NCBIfam" id="TIGR00730">
    <property type="entry name" value="Rossman fold protein, TIGR00730 family"/>
    <property type="match status" value="1"/>
</dbReference>
<dbReference type="InterPro" id="IPR005269">
    <property type="entry name" value="LOG"/>
</dbReference>
<dbReference type="PANTHER" id="PTHR31223">
    <property type="entry name" value="LOG FAMILY PROTEIN YJL055W"/>
    <property type="match status" value="1"/>
</dbReference>
<gene>
    <name evidence="7" type="ORF">Agub_g12686</name>
</gene>
<comment type="similarity">
    <text evidence="1 6">Belongs to the LOG family.</text>
</comment>
<organism evidence="7 8">
    <name type="scientific">Astrephomene gubernaculifera</name>
    <dbReference type="NCBI Taxonomy" id="47775"/>
    <lineage>
        <taxon>Eukaryota</taxon>
        <taxon>Viridiplantae</taxon>
        <taxon>Chlorophyta</taxon>
        <taxon>core chlorophytes</taxon>
        <taxon>Chlorophyceae</taxon>
        <taxon>CS clade</taxon>
        <taxon>Chlamydomonadales</taxon>
        <taxon>Astrephomenaceae</taxon>
        <taxon>Astrephomene</taxon>
    </lineage>
</organism>
<keyword evidence="3 6" id="KW-0203">Cytokinin biosynthesis</keyword>
<protein>
    <recommendedName>
        <fullName evidence="2 6">Cytokinin riboside 5'-monophosphate phosphoribohydrolase</fullName>
        <ecNumber evidence="2 6">3.2.2.n1</ecNumber>
    </recommendedName>
</protein>
<dbReference type="EMBL" id="BMAR01000037">
    <property type="protein sequence ID" value="GFR50464.1"/>
    <property type="molecule type" value="Genomic_DNA"/>
</dbReference>
<evidence type="ECO:0000256" key="5">
    <source>
        <dbReference type="ARBA" id="ARBA00049153"/>
    </source>
</evidence>
<dbReference type="GO" id="GO:0016799">
    <property type="term" value="F:hydrolase activity, hydrolyzing N-glycosyl compounds"/>
    <property type="evidence" value="ECO:0007669"/>
    <property type="project" value="TreeGrafter"/>
</dbReference>
<evidence type="ECO:0000256" key="4">
    <source>
        <dbReference type="ARBA" id="ARBA00047718"/>
    </source>
</evidence>
<comment type="caution">
    <text evidence="7">The sequence shown here is derived from an EMBL/GenBank/DDBJ whole genome shotgun (WGS) entry which is preliminary data.</text>
</comment>
<keyword evidence="6" id="KW-0378">Hydrolase</keyword>
<comment type="catalytic activity">
    <reaction evidence="5 6">
        <text>9-ribosyl-trans-zeatin 5'-phosphate + H2O = trans-zeatin + D-ribose 5-phosphate</text>
        <dbReference type="Rhea" id="RHEA:48564"/>
        <dbReference type="ChEBI" id="CHEBI:15377"/>
        <dbReference type="ChEBI" id="CHEBI:16522"/>
        <dbReference type="ChEBI" id="CHEBI:78346"/>
        <dbReference type="ChEBI" id="CHEBI:87947"/>
        <dbReference type="EC" id="3.2.2.n1"/>
    </reaction>
</comment>
<dbReference type="GO" id="GO:0005634">
    <property type="term" value="C:nucleus"/>
    <property type="evidence" value="ECO:0007669"/>
    <property type="project" value="TreeGrafter"/>
</dbReference>
<comment type="catalytic activity">
    <reaction evidence="4 6">
        <text>N(6)-(dimethylallyl)adenosine 5'-phosphate + H2O = N(6)-dimethylallyladenine + D-ribose 5-phosphate</text>
        <dbReference type="Rhea" id="RHEA:48560"/>
        <dbReference type="ChEBI" id="CHEBI:15377"/>
        <dbReference type="ChEBI" id="CHEBI:17660"/>
        <dbReference type="ChEBI" id="CHEBI:57526"/>
        <dbReference type="ChEBI" id="CHEBI:78346"/>
        <dbReference type="EC" id="3.2.2.n1"/>
    </reaction>
</comment>
<evidence type="ECO:0000256" key="1">
    <source>
        <dbReference type="ARBA" id="ARBA00006763"/>
    </source>
</evidence>
<dbReference type="InterPro" id="IPR031100">
    <property type="entry name" value="LOG_fam"/>
</dbReference>
<dbReference type="AlphaFoldDB" id="A0AAD3HQV3"/>
<evidence type="ECO:0000313" key="8">
    <source>
        <dbReference type="Proteomes" id="UP001054857"/>
    </source>
</evidence>
<keyword evidence="8" id="KW-1185">Reference proteome</keyword>
<dbReference type="GO" id="GO:0009691">
    <property type="term" value="P:cytokinin biosynthetic process"/>
    <property type="evidence" value="ECO:0007669"/>
    <property type="project" value="UniProtKB-UniRule"/>
</dbReference>
<dbReference type="GO" id="GO:0005829">
    <property type="term" value="C:cytosol"/>
    <property type="evidence" value="ECO:0007669"/>
    <property type="project" value="TreeGrafter"/>
</dbReference>
<name>A0AAD3HQV3_9CHLO</name>
<proteinExistence type="inferred from homology"/>
<evidence type="ECO:0000313" key="7">
    <source>
        <dbReference type="EMBL" id="GFR50464.1"/>
    </source>
</evidence>
<evidence type="ECO:0000256" key="3">
    <source>
        <dbReference type="ARBA" id="ARBA00022712"/>
    </source>
</evidence>
<evidence type="ECO:0000256" key="6">
    <source>
        <dbReference type="RuleBase" id="RU363015"/>
    </source>
</evidence>
<dbReference type="PANTHER" id="PTHR31223:SF70">
    <property type="entry name" value="LOG FAMILY PROTEIN YJL055W"/>
    <property type="match status" value="1"/>
</dbReference>
<comment type="function">
    <text evidence="6">Cytokinin-activating enzyme working in the direct activation pathway. Phosphoribohydrolase that converts inactive cytokinin nucleotides to the biologically active free-base forms.</text>
</comment>